<evidence type="ECO:0000313" key="1">
    <source>
        <dbReference type="EMBL" id="MPC69829.1"/>
    </source>
</evidence>
<dbReference type="EMBL" id="VSRR010030083">
    <property type="protein sequence ID" value="MPC69829.1"/>
    <property type="molecule type" value="Genomic_DNA"/>
</dbReference>
<comment type="caution">
    <text evidence="1">The sequence shown here is derived from an EMBL/GenBank/DDBJ whole genome shotgun (WGS) entry which is preliminary data.</text>
</comment>
<dbReference type="AlphaFoldDB" id="A0A5B7HJB8"/>
<gene>
    <name evidence="1" type="ORF">E2C01_064060</name>
</gene>
<reference evidence="1 2" key="1">
    <citation type="submission" date="2019-05" db="EMBL/GenBank/DDBJ databases">
        <title>Another draft genome of Portunus trituberculatus and its Hox gene families provides insights of decapod evolution.</title>
        <authorList>
            <person name="Jeong J.-H."/>
            <person name="Song I."/>
            <person name="Kim S."/>
            <person name="Choi T."/>
            <person name="Kim D."/>
            <person name="Ryu S."/>
            <person name="Kim W."/>
        </authorList>
    </citation>
    <scope>NUCLEOTIDE SEQUENCE [LARGE SCALE GENOMIC DNA]</scope>
    <source>
        <tissue evidence="1">Muscle</tissue>
    </source>
</reference>
<name>A0A5B7HJB8_PORTR</name>
<keyword evidence="2" id="KW-1185">Reference proteome</keyword>
<protein>
    <submittedName>
        <fullName evidence="1">Uncharacterized protein</fullName>
    </submittedName>
</protein>
<dbReference type="Proteomes" id="UP000324222">
    <property type="component" value="Unassembled WGS sequence"/>
</dbReference>
<evidence type="ECO:0000313" key="2">
    <source>
        <dbReference type="Proteomes" id="UP000324222"/>
    </source>
</evidence>
<sequence length="96" mass="10578">MDVAALYLETFFHGHNLHFPGACLVCSVHNLVFGTLTSKSSQRNRDTHPTLSLPCTLANDRVPGETWGKLSRCKPDVTSGIVPWSEEYLTNTASCQ</sequence>
<proteinExistence type="predicted"/>
<organism evidence="1 2">
    <name type="scientific">Portunus trituberculatus</name>
    <name type="common">Swimming crab</name>
    <name type="synonym">Neptunus trituberculatus</name>
    <dbReference type="NCBI Taxonomy" id="210409"/>
    <lineage>
        <taxon>Eukaryota</taxon>
        <taxon>Metazoa</taxon>
        <taxon>Ecdysozoa</taxon>
        <taxon>Arthropoda</taxon>
        <taxon>Crustacea</taxon>
        <taxon>Multicrustacea</taxon>
        <taxon>Malacostraca</taxon>
        <taxon>Eumalacostraca</taxon>
        <taxon>Eucarida</taxon>
        <taxon>Decapoda</taxon>
        <taxon>Pleocyemata</taxon>
        <taxon>Brachyura</taxon>
        <taxon>Eubrachyura</taxon>
        <taxon>Portunoidea</taxon>
        <taxon>Portunidae</taxon>
        <taxon>Portuninae</taxon>
        <taxon>Portunus</taxon>
    </lineage>
</organism>
<accession>A0A5B7HJB8</accession>